<reference evidence="4" key="1">
    <citation type="submission" date="2020-03" db="EMBL/GenBank/DDBJ databases">
        <title>Evolution of repeat sequences and sex chromosomes of tilapia species revealed by chromosome-level genomes.</title>
        <authorList>
            <person name="Xu L."/>
            <person name="Tao W."/>
            <person name="Wang D."/>
            <person name="Zhou Q."/>
        </authorList>
    </citation>
    <scope>NUCLEOTIDE SEQUENCE [LARGE SCALE GENOMIC DNA]</scope>
    <source>
        <strain evidence="4">Israel</strain>
    </source>
</reference>
<dbReference type="GO" id="GO:0016706">
    <property type="term" value="F:2-oxoglutarate-dependent dioxygenase activity"/>
    <property type="evidence" value="ECO:0007669"/>
    <property type="project" value="InterPro"/>
</dbReference>
<evidence type="ECO:0000313" key="3">
    <source>
        <dbReference type="Ensembl" id="ENSOABP00000059925.1"/>
    </source>
</evidence>
<dbReference type="InterPro" id="IPR015095">
    <property type="entry name" value="AlkB_hom8_N"/>
</dbReference>
<keyword evidence="4" id="KW-1185">Reference proteome</keyword>
<protein>
    <recommendedName>
        <fullName evidence="2">Alkylated DNA repair protein AlkB homologue 8 N-terminal domain-containing protein</fullName>
    </recommendedName>
</protein>
<dbReference type="Proteomes" id="UP000472276">
    <property type="component" value="Unassembled WGS sequence"/>
</dbReference>
<name>A0AAZ1WWY5_OREAU</name>
<dbReference type="Pfam" id="PF09004">
    <property type="entry name" value="ALKBH8_N"/>
    <property type="match status" value="1"/>
</dbReference>
<evidence type="ECO:0000256" key="1">
    <source>
        <dbReference type="SAM" id="MobiDB-lite"/>
    </source>
</evidence>
<organism evidence="3 4">
    <name type="scientific">Oreochromis aureus</name>
    <name type="common">Israeli tilapia</name>
    <name type="synonym">Chromis aureus</name>
    <dbReference type="NCBI Taxonomy" id="47969"/>
    <lineage>
        <taxon>Eukaryota</taxon>
        <taxon>Metazoa</taxon>
        <taxon>Chordata</taxon>
        <taxon>Craniata</taxon>
        <taxon>Vertebrata</taxon>
        <taxon>Euteleostomi</taxon>
        <taxon>Actinopterygii</taxon>
        <taxon>Neopterygii</taxon>
        <taxon>Teleostei</taxon>
        <taxon>Neoteleostei</taxon>
        <taxon>Acanthomorphata</taxon>
        <taxon>Ovalentaria</taxon>
        <taxon>Cichlomorphae</taxon>
        <taxon>Cichliformes</taxon>
        <taxon>Cichlidae</taxon>
        <taxon>African cichlids</taxon>
        <taxon>Pseudocrenilabrinae</taxon>
        <taxon>Oreochromini</taxon>
        <taxon>Oreochromis</taxon>
    </lineage>
</organism>
<reference evidence="3" key="2">
    <citation type="submission" date="2025-08" db="UniProtKB">
        <authorList>
            <consortium name="Ensembl"/>
        </authorList>
    </citation>
    <scope>IDENTIFICATION</scope>
</reference>
<reference evidence="3" key="3">
    <citation type="submission" date="2025-09" db="UniProtKB">
        <authorList>
            <consortium name="Ensembl"/>
        </authorList>
    </citation>
    <scope>IDENTIFICATION</scope>
</reference>
<proteinExistence type="predicted"/>
<evidence type="ECO:0000313" key="4">
    <source>
        <dbReference type="Proteomes" id="UP000472276"/>
    </source>
</evidence>
<feature type="domain" description="Alkylated DNA repair protein AlkB homologue 8 N-terminal" evidence="2">
    <location>
        <begin position="67"/>
        <end position="99"/>
    </location>
</feature>
<dbReference type="GO" id="GO:0008168">
    <property type="term" value="F:methyltransferase activity"/>
    <property type="evidence" value="ECO:0007669"/>
    <property type="project" value="InterPro"/>
</dbReference>
<evidence type="ECO:0000259" key="2">
    <source>
        <dbReference type="Pfam" id="PF09004"/>
    </source>
</evidence>
<sequence>MMPGQPPPAERRQDQGAGGGLQKESAQRLQAHYHQWSSSGEGAVLQVSWCPHLLRPDMVCPHSGPDQKARQRLYHLRQLRKFRVSPKILRILYTGAVESILTQNITSWFGNSCVKDQKALQRVIHTAERCCRIALPPLQDTYTRSCQTRAAQILKDPSHPGNKLFQLLQSGRRFRIIRARTERLKRSFYPQAIRALNTHTPALSHHL</sequence>
<feature type="region of interest" description="Disordered" evidence="1">
    <location>
        <begin position="1"/>
        <end position="24"/>
    </location>
</feature>
<dbReference type="Ensembl" id="ENSOABT00000084441.1">
    <property type="protein sequence ID" value="ENSOABP00000059925.1"/>
    <property type="gene ID" value="ENSOABG00000038534.1"/>
</dbReference>
<dbReference type="AlphaFoldDB" id="A0AAZ1WWY5"/>
<accession>A0AAZ1WWY5</accession>